<protein>
    <submittedName>
        <fullName evidence="8">PspC domain-containing protein</fullName>
    </submittedName>
</protein>
<dbReference type="AlphaFoldDB" id="A0A9X3I3J3"/>
<keyword evidence="5" id="KW-1133">Transmembrane helix</keyword>
<evidence type="ECO:0000256" key="1">
    <source>
        <dbReference type="ARBA" id="ARBA00022679"/>
    </source>
</evidence>
<dbReference type="Pfam" id="PF02518">
    <property type="entry name" value="HATPase_c"/>
    <property type="match status" value="1"/>
</dbReference>
<dbReference type="GO" id="GO:0016301">
    <property type="term" value="F:kinase activity"/>
    <property type="evidence" value="ECO:0007669"/>
    <property type="project" value="UniProtKB-KW"/>
</dbReference>
<name>A0A9X3I3J3_9ACTN</name>
<feature type="compositionally biased region" description="Polar residues" evidence="4">
    <location>
        <begin position="401"/>
        <end position="412"/>
    </location>
</feature>
<dbReference type="EMBL" id="JAPKFM010000001">
    <property type="protein sequence ID" value="MCX2962504.1"/>
    <property type="molecule type" value="Genomic_DNA"/>
</dbReference>
<evidence type="ECO:0000256" key="2">
    <source>
        <dbReference type="ARBA" id="ARBA00022777"/>
    </source>
</evidence>
<evidence type="ECO:0000259" key="7">
    <source>
        <dbReference type="Pfam" id="PF04024"/>
    </source>
</evidence>
<accession>A0A9X3I3J3</accession>
<proteinExistence type="predicted"/>
<dbReference type="InterPro" id="IPR007168">
    <property type="entry name" value="Phageshock_PspC_N"/>
</dbReference>
<feature type="domain" description="Phage shock protein PspC N-terminal" evidence="7">
    <location>
        <begin position="2"/>
        <end position="54"/>
    </location>
</feature>
<dbReference type="RefSeq" id="WP_235723757.1">
    <property type="nucleotide sequence ID" value="NZ_JAPKFM010000001.1"/>
</dbReference>
<dbReference type="PANTHER" id="PTHR24421">
    <property type="entry name" value="NITRATE/NITRITE SENSOR PROTEIN NARX-RELATED"/>
    <property type="match status" value="1"/>
</dbReference>
<reference evidence="8" key="1">
    <citation type="submission" date="2022-10" db="EMBL/GenBank/DDBJ databases">
        <title>WGS of marine actinomycetes from Thailand.</title>
        <authorList>
            <person name="Thawai C."/>
        </authorList>
    </citation>
    <scope>NUCLEOTIDE SEQUENCE</scope>
    <source>
        <strain evidence="8">SW21</strain>
    </source>
</reference>
<dbReference type="CDD" id="cd16917">
    <property type="entry name" value="HATPase_UhpB-NarQ-NarX-like"/>
    <property type="match status" value="1"/>
</dbReference>
<feature type="transmembrane region" description="Helical" evidence="5">
    <location>
        <begin position="69"/>
        <end position="86"/>
    </location>
</feature>
<gene>
    <name evidence="8" type="ORF">OSB52_00185</name>
</gene>
<dbReference type="InterPro" id="IPR003594">
    <property type="entry name" value="HATPase_dom"/>
</dbReference>
<dbReference type="GO" id="GO:0000160">
    <property type="term" value="P:phosphorelay signal transduction system"/>
    <property type="evidence" value="ECO:0007669"/>
    <property type="project" value="UniProtKB-KW"/>
</dbReference>
<evidence type="ECO:0000256" key="3">
    <source>
        <dbReference type="ARBA" id="ARBA00023012"/>
    </source>
</evidence>
<dbReference type="Proteomes" id="UP001143347">
    <property type="component" value="Unassembled WGS sequence"/>
</dbReference>
<dbReference type="InterPro" id="IPR036890">
    <property type="entry name" value="HATPase_C_sf"/>
</dbReference>
<keyword evidence="2" id="KW-0418">Kinase</keyword>
<sequence length="428" mass="45421">MRRDGGRVIAGVAGGIADHLGVDAFRVRVVFMVLAALAGAGVLAYGLLWFFCPPGRDTAPPGPGERRQAYGLALVGLVAMSVVGFATSGTPAAYLVPFVFVVIGASLVWREFDTSHSTPRTPLLTWTRFIGGALLVIGGLVVIVLAGDRSFGGLSTTLLAVVATLIGVVLLTVPLWMRMWRALNEERAARIRNAEREEIASHLHDSVLQTLALIQKQAGRPEEVARLARSQERELRGWLFGDPAQRAGSLSASLQEVGAEVEDHYGIEVDVITVGDLRPEDEPAAQRRRWAALVAATREALINAAKHSGERKVDVYGEVTDDQVEVFVRDRGIGFDPELVDGDRHGITRSITARMHRADGEATIDSAPGRGTNVRLVMPRESGGGHADPDGGSVDKGAGQTGSAGTADNTSGAGRPSHLDAGQTREAS</sequence>
<feature type="region of interest" description="Disordered" evidence="4">
    <location>
        <begin position="359"/>
        <end position="428"/>
    </location>
</feature>
<dbReference type="SUPFAM" id="SSF55874">
    <property type="entry name" value="ATPase domain of HSP90 chaperone/DNA topoisomerase II/histidine kinase"/>
    <property type="match status" value="1"/>
</dbReference>
<keyword evidence="5" id="KW-0472">Membrane</keyword>
<dbReference type="InterPro" id="IPR050482">
    <property type="entry name" value="Sensor_HK_TwoCompSys"/>
</dbReference>
<dbReference type="PANTHER" id="PTHR24421:SF61">
    <property type="entry name" value="OXYGEN SENSOR HISTIDINE KINASE NREB"/>
    <property type="match status" value="1"/>
</dbReference>
<keyword evidence="5" id="KW-0812">Transmembrane</keyword>
<keyword evidence="1" id="KW-0808">Transferase</keyword>
<feature type="transmembrane region" description="Helical" evidence="5">
    <location>
        <begin position="158"/>
        <end position="177"/>
    </location>
</feature>
<feature type="transmembrane region" description="Helical" evidence="5">
    <location>
        <begin position="92"/>
        <end position="109"/>
    </location>
</feature>
<organism evidence="8 9">
    <name type="scientific">Gordonia aquimaris</name>
    <dbReference type="NCBI Taxonomy" id="2984863"/>
    <lineage>
        <taxon>Bacteria</taxon>
        <taxon>Bacillati</taxon>
        <taxon>Actinomycetota</taxon>
        <taxon>Actinomycetes</taxon>
        <taxon>Mycobacteriales</taxon>
        <taxon>Gordoniaceae</taxon>
        <taxon>Gordonia</taxon>
    </lineage>
</organism>
<keyword evidence="3" id="KW-0902">Two-component regulatory system</keyword>
<evidence type="ECO:0000313" key="8">
    <source>
        <dbReference type="EMBL" id="MCX2962504.1"/>
    </source>
</evidence>
<dbReference type="Pfam" id="PF04024">
    <property type="entry name" value="PspC"/>
    <property type="match status" value="1"/>
</dbReference>
<evidence type="ECO:0000259" key="6">
    <source>
        <dbReference type="Pfam" id="PF02518"/>
    </source>
</evidence>
<evidence type="ECO:0000256" key="4">
    <source>
        <dbReference type="SAM" id="MobiDB-lite"/>
    </source>
</evidence>
<feature type="transmembrane region" description="Helical" evidence="5">
    <location>
        <begin position="29"/>
        <end position="48"/>
    </location>
</feature>
<dbReference type="Gene3D" id="3.30.565.10">
    <property type="entry name" value="Histidine kinase-like ATPase, C-terminal domain"/>
    <property type="match status" value="1"/>
</dbReference>
<evidence type="ECO:0000256" key="5">
    <source>
        <dbReference type="SAM" id="Phobius"/>
    </source>
</evidence>
<feature type="domain" description="Histidine kinase/HSP90-like ATPase" evidence="6">
    <location>
        <begin position="293"/>
        <end position="381"/>
    </location>
</feature>
<keyword evidence="9" id="KW-1185">Reference proteome</keyword>
<evidence type="ECO:0000313" key="9">
    <source>
        <dbReference type="Proteomes" id="UP001143347"/>
    </source>
</evidence>
<comment type="caution">
    <text evidence="8">The sequence shown here is derived from an EMBL/GenBank/DDBJ whole genome shotgun (WGS) entry which is preliminary data.</text>
</comment>
<feature type="transmembrane region" description="Helical" evidence="5">
    <location>
        <begin position="129"/>
        <end position="146"/>
    </location>
</feature>